<evidence type="ECO:0000259" key="2">
    <source>
        <dbReference type="Pfam" id="PF00561"/>
    </source>
</evidence>
<proteinExistence type="predicted"/>
<organism evidence="3 4">
    <name type="scientific">Halovibrio salipaludis</name>
    <dbReference type="NCBI Taxonomy" id="2032626"/>
    <lineage>
        <taxon>Bacteria</taxon>
        <taxon>Pseudomonadati</taxon>
        <taxon>Pseudomonadota</taxon>
        <taxon>Gammaproteobacteria</taxon>
        <taxon>Oceanospirillales</taxon>
        <taxon>Halomonadaceae</taxon>
        <taxon>Halovibrio</taxon>
    </lineage>
</organism>
<dbReference type="Proteomes" id="UP000218896">
    <property type="component" value="Unassembled WGS sequence"/>
</dbReference>
<gene>
    <name evidence="3" type="ORF">CK501_09405</name>
</gene>
<feature type="signal peptide" evidence="1">
    <location>
        <begin position="1"/>
        <end position="27"/>
    </location>
</feature>
<name>A0A2A2F6Q0_9GAMM</name>
<sequence>MTFRKHTAPVLTGTALALTLGAHSASAGLLDSLFSWGNDDQGYTETQHPIVLVHGLSGFDNLFGIVDYFNGIPGALAEDGAEVYVPQVSAANSTAVRGEQLLAQVQEIVATTDAEKVNLIGHSHGGPTVRYVAGVAPDLVASATSVSGVNWGTPVADATASGELDGLGDIVFSIVDGASGGGLPQDTGAAIQSLSTQGSIAFNQDFPGGVPSEYCGNDGAAEANGIRYYSWGGDVVKTNLLDASDPLLAATGTLIDEPNDGLVPACSMKLGKVISVGYELNHLDTVNHLFGITSRHAADPVELYRQQANRLQQAGL</sequence>
<dbReference type="OrthoDB" id="2004167at2"/>
<dbReference type="AlphaFoldDB" id="A0A2A2F6Q0"/>
<dbReference type="InterPro" id="IPR029058">
    <property type="entry name" value="AB_hydrolase_fold"/>
</dbReference>
<dbReference type="SUPFAM" id="SSF53474">
    <property type="entry name" value="alpha/beta-Hydrolases"/>
    <property type="match status" value="1"/>
</dbReference>
<dbReference type="Pfam" id="PF00561">
    <property type="entry name" value="Abhydrolase_1"/>
    <property type="match status" value="1"/>
</dbReference>
<dbReference type="EMBL" id="NSKD01000003">
    <property type="protein sequence ID" value="PAU80628.1"/>
    <property type="molecule type" value="Genomic_DNA"/>
</dbReference>
<evidence type="ECO:0000313" key="3">
    <source>
        <dbReference type="EMBL" id="PAU80628.1"/>
    </source>
</evidence>
<reference evidence="3 4" key="1">
    <citation type="submission" date="2017-08" db="EMBL/GenBank/DDBJ databases">
        <title>Halovibrio sewagensis sp. nov., isolated from wastewater of high salinity.</title>
        <authorList>
            <person name="Dong X."/>
            <person name="Zhang G."/>
        </authorList>
    </citation>
    <scope>NUCLEOTIDE SEQUENCE [LARGE SCALE GENOMIC DNA]</scope>
    <source>
        <strain evidence="3 4">YL5-2</strain>
    </source>
</reference>
<comment type="caution">
    <text evidence="3">The sequence shown here is derived from an EMBL/GenBank/DDBJ whole genome shotgun (WGS) entry which is preliminary data.</text>
</comment>
<dbReference type="InterPro" id="IPR000073">
    <property type="entry name" value="AB_hydrolase_1"/>
</dbReference>
<feature type="domain" description="AB hydrolase-1" evidence="2">
    <location>
        <begin position="49"/>
        <end position="153"/>
    </location>
</feature>
<feature type="chain" id="PRO_5012742414" evidence="1">
    <location>
        <begin position="28"/>
        <end position="316"/>
    </location>
</feature>
<keyword evidence="1" id="KW-0732">Signal</keyword>
<keyword evidence="4" id="KW-1185">Reference proteome</keyword>
<evidence type="ECO:0000256" key="1">
    <source>
        <dbReference type="SAM" id="SignalP"/>
    </source>
</evidence>
<protein>
    <submittedName>
        <fullName evidence="3">Lipase</fullName>
    </submittedName>
</protein>
<accession>A0A2A2F6Q0</accession>
<dbReference type="RefSeq" id="WP_095617462.1">
    <property type="nucleotide sequence ID" value="NZ_NSKD01000003.1"/>
</dbReference>
<dbReference type="Gene3D" id="3.40.50.1820">
    <property type="entry name" value="alpha/beta hydrolase"/>
    <property type="match status" value="1"/>
</dbReference>
<evidence type="ECO:0000313" key="4">
    <source>
        <dbReference type="Proteomes" id="UP000218896"/>
    </source>
</evidence>